<dbReference type="Proteomes" id="UP000245956">
    <property type="component" value="Unassembled WGS sequence"/>
</dbReference>
<gene>
    <name evidence="2" type="ORF">PCL_05805</name>
</gene>
<dbReference type="EMBL" id="LCWV01000002">
    <property type="protein sequence ID" value="PWI75147.1"/>
    <property type="molecule type" value="Genomic_DNA"/>
</dbReference>
<sequence>MDPERRHESLHSSLIEHDRPQCELKHFPLFNAHGHCEQLCKRSWVENLRLMPRAGLNDRAWADLVFPATHVAQPSTTTVQHQTQTQTQIRISEPLTRATSGHSRINHVRSRFIAPVDVGIAATLQAGSSRAMAPPSSMLLLPASLLALVSQVTAAQQLPTAVKKLSLDSSEKIFSEHLAFAPLLPAGGIQDSSVFLQDLNSHDFDEDDDAALQRHNGTERVFRPAFARHLDDSEDHVLRRAAAALALLRKRAASCPAGMTSCADQGSPNKCCQKGTYCTDVPDTIVGHVACCPDGSKCGGGVGNCPTGATSCPSDLGGGCCIPGYVCQGVGCVPSASATQSSSAPLTITSTQTTMVGGSPSTVIVTLTVTATSSAAPTTETETTTITPSGDGSATGRPPWRPTGSSSDADSASTTAAPTSQDEPTQTGCPTGFYGCLATHGGGCCRTDRDCQTHDCPAASSTTLVSGGVTVVVPATDVPKATASATCAGGWFLCGKEAGPVAGCCPSGYDCGTASCFTVGASQTGSVQKEAPKKGAAAAGGRSAGLLAAGVAVGVWAMLAVA</sequence>
<evidence type="ECO:0000313" key="2">
    <source>
        <dbReference type="EMBL" id="PWI75147.1"/>
    </source>
</evidence>
<accession>A0A2U3EKV5</accession>
<proteinExistence type="predicted"/>
<name>A0A2U3EKV5_PURLI</name>
<comment type="caution">
    <text evidence="2">The sequence shown here is derived from an EMBL/GenBank/DDBJ whole genome shotgun (WGS) entry which is preliminary data.</text>
</comment>
<organism evidence="2 3">
    <name type="scientific">Purpureocillium lilacinum</name>
    <name type="common">Paecilomyces lilacinus</name>
    <dbReference type="NCBI Taxonomy" id="33203"/>
    <lineage>
        <taxon>Eukaryota</taxon>
        <taxon>Fungi</taxon>
        <taxon>Dikarya</taxon>
        <taxon>Ascomycota</taxon>
        <taxon>Pezizomycotina</taxon>
        <taxon>Sordariomycetes</taxon>
        <taxon>Hypocreomycetidae</taxon>
        <taxon>Hypocreales</taxon>
        <taxon>Ophiocordycipitaceae</taxon>
        <taxon>Purpureocillium</taxon>
    </lineage>
</organism>
<protein>
    <submittedName>
        <fullName evidence="2">GPI anchored protein</fullName>
    </submittedName>
</protein>
<feature type="compositionally biased region" description="Low complexity" evidence="1">
    <location>
        <begin position="402"/>
        <end position="420"/>
    </location>
</feature>
<evidence type="ECO:0000256" key="1">
    <source>
        <dbReference type="SAM" id="MobiDB-lite"/>
    </source>
</evidence>
<feature type="compositionally biased region" description="Low complexity" evidence="1">
    <location>
        <begin position="373"/>
        <end position="388"/>
    </location>
</feature>
<feature type="region of interest" description="Disordered" evidence="1">
    <location>
        <begin position="373"/>
        <end position="426"/>
    </location>
</feature>
<dbReference type="AlphaFoldDB" id="A0A2U3EKV5"/>
<dbReference type="PANTHER" id="PTHR39599:SF2">
    <property type="entry name" value="ANCHORED PROTEIN, PUTATIVE (AFU_ORTHOLOGUE AFUA_1G09650)-RELATED"/>
    <property type="match status" value="1"/>
</dbReference>
<reference evidence="2 3" key="1">
    <citation type="journal article" date="2016" name="Front. Microbiol.">
        <title>Genome and transcriptome sequences reveal the specific parasitism of the nematophagous Purpureocillium lilacinum 36-1.</title>
        <authorList>
            <person name="Xie J."/>
            <person name="Li S."/>
            <person name="Mo C."/>
            <person name="Xiao X."/>
            <person name="Peng D."/>
            <person name="Wang G."/>
            <person name="Xiao Y."/>
        </authorList>
    </citation>
    <scope>NUCLEOTIDE SEQUENCE [LARGE SCALE GENOMIC DNA]</scope>
    <source>
        <strain evidence="2 3">36-1</strain>
    </source>
</reference>
<evidence type="ECO:0000313" key="3">
    <source>
        <dbReference type="Proteomes" id="UP000245956"/>
    </source>
</evidence>
<dbReference type="PANTHER" id="PTHR39599">
    <property type="entry name" value="GPI-ANCHORED PROTEIN (EUROFUNG)-RELATED-RELATED"/>
    <property type="match status" value="1"/>
</dbReference>